<protein>
    <submittedName>
        <fullName evidence="2">Uncharacterized protein LOC110987420</fullName>
    </submittedName>
</protein>
<accession>A0A8B7ZQX3</accession>
<dbReference type="RefSeq" id="XP_022105836.1">
    <property type="nucleotide sequence ID" value="XM_022250144.1"/>
</dbReference>
<reference evidence="2" key="1">
    <citation type="submission" date="2025-08" db="UniProtKB">
        <authorList>
            <consortium name="RefSeq"/>
        </authorList>
    </citation>
    <scope>IDENTIFICATION</scope>
</reference>
<dbReference type="Proteomes" id="UP000694845">
    <property type="component" value="Unplaced"/>
</dbReference>
<proteinExistence type="predicted"/>
<name>A0A8B7ZQX3_ACAPL</name>
<keyword evidence="1" id="KW-1185">Reference proteome</keyword>
<gene>
    <name evidence="2" type="primary">LOC110987420</name>
</gene>
<evidence type="ECO:0000313" key="2">
    <source>
        <dbReference type="RefSeq" id="XP_022105836.1"/>
    </source>
</evidence>
<organism evidence="1 2">
    <name type="scientific">Acanthaster planci</name>
    <name type="common">Crown-of-thorns starfish</name>
    <dbReference type="NCBI Taxonomy" id="133434"/>
    <lineage>
        <taxon>Eukaryota</taxon>
        <taxon>Metazoa</taxon>
        <taxon>Echinodermata</taxon>
        <taxon>Eleutherozoa</taxon>
        <taxon>Asterozoa</taxon>
        <taxon>Asteroidea</taxon>
        <taxon>Valvatacea</taxon>
        <taxon>Valvatida</taxon>
        <taxon>Acanthasteridae</taxon>
        <taxon>Acanthaster</taxon>
    </lineage>
</organism>
<dbReference type="AlphaFoldDB" id="A0A8B7ZQX3"/>
<evidence type="ECO:0000313" key="1">
    <source>
        <dbReference type="Proteomes" id="UP000694845"/>
    </source>
</evidence>
<sequence>MLPVFSLLTASISWCSEHKTAHLIAPTDEGLCVVSFSVCHVFYFGTGTEVPDPRGSGECRFERNVKDIHSVLEGTVYDEDKHSSLDFLVKVEILLLRVKKGRKFYTLKEKKL</sequence>
<dbReference type="OrthoDB" id="5973539at2759"/>
<dbReference type="KEGG" id="aplc:110987420"/>
<dbReference type="GeneID" id="110987420"/>